<dbReference type="EC" id="6.1.1.9" evidence="4"/>
<keyword evidence="5" id="KW-0963">Cytoplasm</keyword>
<dbReference type="Gene3D" id="3.40.50.620">
    <property type="entry name" value="HUPs"/>
    <property type="match status" value="2"/>
</dbReference>
<evidence type="ECO:0000256" key="2">
    <source>
        <dbReference type="ARBA" id="ARBA00004496"/>
    </source>
</evidence>
<evidence type="ECO:0000256" key="14">
    <source>
        <dbReference type="ARBA" id="ARBA00072234"/>
    </source>
</evidence>
<dbReference type="InterPro" id="IPR013155">
    <property type="entry name" value="M/V/L/I-tRNA-synth_anticd-bd"/>
</dbReference>
<evidence type="ECO:0000256" key="3">
    <source>
        <dbReference type="ARBA" id="ARBA00005594"/>
    </source>
</evidence>
<keyword evidence="6 15" id="KW-0436">Ligase</keyword>
<keyword evidence="22" id="KW-1185">Reference proteome</keyword>
<keyword evidence="10 15" id="KW-0030">Aminoacyl-tRNA synthetase</keyword>
<evidence type="ECO:0000256" key="17">
    <source>
        <dbReference type="SAM" id="MobiDB-lite"/>
    </source>
</evidence>
<dbReference type="Pfam" id="PF00133">
    <property type="entry name" value="tRNA-synt_1"/>
    <property type="match status" value="1"/>
</dbReference>
<dbReference type="STRING" id="61424.A0A2T9Z2U2"/>
<evidence type="ECO:0000256" key="7">
    <source>
        <dbReference type="ARBA" id="ARBA00022741"/>
    </source>
</evidence>
<evidence type="ECO:0000313" key="22">
    <source>
        <dbReference type="Proteomes" id="UP000245699"/>
    </source>
</evidence>
<evidence type="ECO:0000256" key="11">
    <source>
        <dbReference type="ARBA" id="ARBA00029936"/>
    </source>
</evidence>
<dbReference type="NCBIfam" id="NF004349">
    <property type="entry name" value="PRK05729.1"/>
    <property type="match status" value="1"/>
</dbReference>
<dbReference type="FunFam" id="1.10.730.10:FF:000009">
    <property type="entry name" value="Valine--tRNA ligase, mitochondrial"/>
    <property type="match status" value="1"/>
</dbReference>
<dbReference type="CDD" id="cd00817">
    <property type="entry name" value="ValRS_core"/>
    <property type="match status" value="1"/>
</dbReference>
<evidence type="ECO:0000256" key="16">
    <source>
        <dbReference type="SAM" id="Coils"/>
    </source>
</evidence>
<reference evidence="21 22" key="1">
    <citation type="journal article" date="2018" name="MBio">
        <title>Comparative Genomics Reveals the Core Gene Toolbox for the Fungus-Insect Symbiosis.</title>
        <authorList>
            <person name="Wang Y."/>
            <person name="Stata M."/>
            <person name="Wang W."/>
            <person name="Stajich J.E."/>
            <person name="White M.M."/>
            <person name="Moncalvo J.M."/>
        </authorList>
    </citation>
    <scope>NUCLEOTIDE SEQUENCE [LARGE SCALE GENOMIC DNA]</scope>
    <source>
        <strain evidence="21 22">AUS-77-4</strain>
    </source>
</reference>
<dbReference type="HAMAP" id="MF_02004">
    <property type="entry name" value="Val_tRNA_synth_type1"/>
    <property type="match status" value="1"/>
</dbReference>
<comment type="caution">
    <text evidence="21">The sequence shown here is derived from an EMBL/GenBank/DDBJ whole genome shotgun (WGS) entry which is preliminary data.</text>
</comment>
<dbReference type="FunFam" id="3.40.50.620:FF:000020">
    <property type="entry name" value="Valine--tRNA ligase, mitochondrial"/>
    <property type="match status" value="1"/>
</dbReference>
<name>A0A2T9Z2U2_9FUNG</name>
<dbReference type="InterPro" id="IPR019499">
    <property type="entry name" value="Val-tRNA_synth_tRNA-bd"/>
</dbReference>
<feature type="compositionally biased region" description="Basic and acidic residues" evidence="17">
    <location>
        <begin position="21"/>
        <end position="51"/>
    </location>
</feature>
<dbReference type="EMBL" id="MBFT01000065">
    <property type="protein sequence ID" value="PVU98856.1"/>
    <property type="molecule type" value="Genomic_DNA"/>
</dbReference>
<dbReference type="SUPFAM" id="SSF50677">
    <property type="entry name" value="ValRS/IleRS/LeuRS editing domain"/>
    <property type="match status" value="1"/>
</dbReference>
<evidence type="ECO:0000259" key="18">
    <source>
        <dbReference type="Pfam" id="PF00133"/>
    </source>
</evidence>
<dbReference type="PRINTS" id="PR00986">
    <property type="entry name" value="TRNASYNTHVAL"/>
</dbReference>
<dbReference type="SUPFAM" id="SSF47323">
    <property type="entry name" value="Anticodon-binding domain of a subclass of class I aminoacyl-tRNA synthetases"/>
    <property type="match status" value="1"/>
</dbReference>
<dbReference type="GO" id="GO:0004832">
    <property type="term" value="F:valine-tRNA ligase activity"/>
    <property type="evidence" value="ECO:0007669"/>
    <property type="project" value="UniProtKB-EC"/>
</dbReference>
<dbReference type="FunFam" id="3.90.740.10:FF:000005">
    <property type="entry name" value="Valine--tRNA ligase, mitochondrial"/>
    <property type="match status" value="1"/>
</dbReference>
<dbReference type="Pfam" id="PF08264">
    <property type="entry name" value="Anticodon_1"/>
    <property type="match status" value="1"/>
</dbReference>
<dbReference type="GO" id="GO:0005524">
    <property type="term" value="F:ATP binding"/>
    <property type="evidence" value="ECO:0007669"/>
    <property type="project" value="UniProtKB-KW"/>
</dbReference>
<gene>
    <name evidence="21" type="ORF">BB559_001221</name>
</gene>
<evidence type="ECO:0000256" key="9">
    <source>
        <dbReference type="ARBA" id="ARBA00022917"/>
    </source>
</evidence>
<evidence type="ECO:0000256" key="12">
    <source>
        <dbReference type="ARBA" id="ARBA00040837"/>
    </source>
</evidence>
<dbReference type="GO" id="GO:0006438">
    <property type="term" value="P:valyl-tRNA aminoacylation"/>
    <property type="evidence" value="ECO:0007669"/>
    <property type="project" value="InterPro"/>
</dbReference>
<dbReference type="Pfam" id="PF10458">
    <property type="entry name" value="Val_tRNA-synt_C"/>
    <property type="match status" value="1"/>
</dbReference>
<keyword evidence="16" id="KW-0175">Coiled coil</keyword>
<dbReference type="InterPro" id="IPR009080">
    <property type="entry name" value="tRNAsynth_Ia_anticodon-bd"/>
</dbReference>
<dbReference type="OrthoDB" id="629407at2759"/>
<dbReference type="InterPro" id="IPR009008">
    <property type="entry name" value="Val/Leu/Ile-tRNA-synth_edit"/>
</dbReference>
<dbReference type="NCBIfam" id="TIGR00422">
    <property type="entry name" value="valS"/>
    <property type="match status" value="1"/>
</dbReference>
<feature type="domain" description="Aminoacyl-tRNA synthetase class Ia" evidence="18">
    <location>
        <begin position="110"/>
        <end position="731"/>
    </location>
</feature>
<evidence type="ECO:0000259" key="19">
    <source>
        <dbReference type="Pfam" id="PF08264"/>
    </source>
</evidence>
<dbReference type="InterPro" id="IPR002300">
    <property type="entry name" value="aa-tRNA-synth_Ia"/>
</dbReference>
<dbReference type="InterPro" id="IPR001412">
    <property type="entry name" value="aa-tRNA-synth_I_CS"/>
</dbReference>
<dbReference type="SUPFAM" id="SSF52374">
    <property type="entry name" value="Nucleotidylyl transferase"/>
    <property type="match status" value="1"/>
</dbReference>
<dbReference type="FunFam" id="3.40.50.620:FF:000078">
    <property type="entry name" value="Valine--tRNA ligase, mitochondrial"/>
    <property type="match status" value="1"/>
</dbReference>
<dbReference type="PROSITE" id="PS00178">
    <property type="entry name" value="AA_TRNA_LIGASE_I"/>
    <property type="match status" value="1"/>
</dbReference>
<organism evidence="21 22">
    <name type="scientific">Furculomyces boomerangus</name>
    <dbReference type="NCBI Taxonomy" id="61424"/>
    <lineage>
        <taxon>Eukaryota</taxon>
        <taxon>Fungi</taxon>
        <taxon>Fungi incertae sedis</taxon>
        <taxon>Zoopagomycota</taxon>
        <taxon>Kickxellomycotina</taxon>
        <taxon>Harpellomycetes</taxon>
        <taxon>Harpellales</taxon>
        <taxon>Harpellaceae</taxon>
        <taxon>Furculomyces</taxon>
    </lineage>
</organism>
<proteinExistence type="inferred from homology"/>
<dbReference type="PANTHER" id="PTHR11946:SF109">
    <property type="entry name" value="VALINE--TRNA LIGASE"/>
    <property type="match status" value="1"/>
</dbReference>
<dbReference type="Gene3D" id="1.10.287.380">
    <property type="entry name" value="Valyl-tRNA synthetase, C-terminal domain"/>
    <property type="match status" value="1"/>
</dbReference>
<accession>A0A2T9Z2U2</accession>
<dbReference type="GO" id="GO:0002161">
    <property type="term" value="F:aminoacyl-tRNA deacylase activity"/>
    <property type="evidence" value="ECO:0007669"/>
    <property type="project" value="InterPro"/>
</dbReference>
<comment type="subcellular location">
    <subcellularLocation>
        <location evidence="2">Cytoplasm</location>
    </subcellularLocation>
    <subcellularLocation>
        <location evidence="1">Mitochondrion</location>
    </subcellularLocation>
</comment>
<feature type="region of interest" description="Disordered" evidence="17">
    <location>
        <begin position="1"/>
        <end position="87"/>
    </location>
</feature>
<dbReference type="AlphaFoldDB" id="A0A2T9Z2U2"/>
<dbReference type="CDD" id="cd07962">
    <property type="entry name" value="Anticodon_Ia_Val"/>
    <property type="match status" value="1"/>
</dbReference>
<protein>
    <recommendedName>
        <fullName evidence="14">Probable valine--tRNA ligase, cytoplasmic</fullName>
        <ecNumber evidence="4">6.1.1.9</ecNumber>
    </recommendedName>
    <alternativeName>
        <fullName evidence="12">Valine--tRNA ligase, mitochondrial</fullName>
    </alternativeName>
    <alternativeName>
        <fullName evidence="11">Valyl-tRNA synthetase</fullName>
    </alternativeName>
</protein>
<evidence type="ECO:0000256" key="10">
    <source>
        <dbReference type="ARBA" id="ARBA00023146"/>
    </source>
</evidence>
<dbReference type="Gene3D" id="3.90.740.10">
    <property type="entry name" value="Valyl/Leucyl/Isoleucyl-tRNA synthetase, editing domain"/>
    <property type="match status" value="1"/>
</dbReference>
<feature type="domain" description="Valyl-tRNA synthetase tRNA-binding arm" evidence="20">
    <location>
        <begin position="985"/>
        <end position="1046"/>
    </location>
</feature>
<evidence type="ECO:0000256" key="13">
    <source>
        <dbReference type="ARBA" id="ARBA00047552"/>
    </source>
</evidence>
<evidence type="ECO:0000256" key="5">
    <source>
        <dbReference type="ARBA" id="ARBA00022490"/>
    </source>
</evidence>
<evidence type="ECO:0000256" key="1">
    <source>
        <dbReference type="ARBA" id="ARBA00004173"/>
    </source>
</evidence>
<feature type="domain" description="Methionyl/Valyl/Leucyl/Isoleucyl-tRNA synthetase anticodon-binding" evidence="19">
    <location>
        <begin position="778"/>
        <end position="921"/>
    </location>
</feature>
<evidence type="ECO:0000256" key="15">
    <source>
        <dbReference type="RuleBase" id="RU363035"/>
    </source>
</evidence>
<evidence type="ECO:0000313" key="21">
    <source>
        <dbReference type="EMBL" id="PVU98856.1"/>
    </source>
</evidence>
<dbReference type="InterPro" id="IPR037118">
    <property type="entry name" value="Val-tRNA_synth_C_sf"/>
</dbReference>
<dbReference type="GO" id="GO:0005739">
    <property type="term" value="C:mitochondrion"/>
    <property type="evidence" value="ECO:0007669"/>
    <property type="project" value="UniProtKB-SubCell"/>
</dbReference>
<dbReference type="PANTHER" id="PTHR11946">
    <property type="entry name" value="VALYL-TRNA SYNTHETASES"/>
    <property type="match status" value="1"/>
</dbReference>
<keyword evidence="9 15" id="KW-0648">Protein biosynthesis</keyword>
<dbReference type="InterPro" id="IPR002303">
    <property type="entry name" value="Valyl-tRNA_ligase"/>
</dbReference>
<feature type="coiled-coil region" evidence="16">
    <location>
        <begin position="983"/>
        <end position="1010"/>
    </location>
</feature>
<evidence type="ECO:0000256" key="8">
    <source>
        <dbReference type="ARBA" id="ARBA00022840"/>
    </source>
</evidence>
<dbReference type="Gene3D" id="1.10.730.10">
    <property type="entry name" value="Isoleucyl-tRNA Synthetase, Domain 1"/>
    <property type="match status" value="1"/>
</dbReference>
<evidence type="ECO:0000259" key="20">
    <source>
        <dbReference type="Pfam" id="PF10458"/>
    </source>
</evidence>
<keyword evidence="7 15" id="KW-0547">Nucleotide-binding</keyword>
<comment type="catalytic activity">
    <reaction evidence="13">
        <text>tRNA(Val) + L-valine + ATP = L-valyl-tRNA(Val) + AMP + diphosphate</text>
        <dbReference type="Rhea" id="RHEA:10704"/>
        <dbReference type="Rhea" id="RHEA-COMP:9672"/>
        <dbReference type="Rhea" id="RHEA-COMP:9708"/>
        <dbReference type="ChEBI" id="CHEBI:30616"/>
        <dbReference type="ChEBI" id="CHEBI:33019"/>
        <dbReference type="ChEBI" id="CHEBI:57762"/>
        <dbReference type="ChEBI" id="CHEBI:78442"/>
        <dbReference type="ChEBI" id="CHEBI:78537"/>
        <dbReference type="ChEBI" id="CHEBI:456215"/>
        <dbReference type="EC" id="6.1.1.9"/>
    </reaction>
</comment>
<dbReference type="GO" id="GO:0005829">
    <property type="term" value="C:cytosol"/>
    <property type="evidence" value="ECO:0007669"/>
    <property type="project" value="TreeGrafter"/>
</dbReference>
<sequence length="1053" mass="119762">MAQDQTTPINPPSAADAEAEDAAKSKNQEKNEAKRKAKMEKFLAKQNKMKEVSASPGLSATSKSDKKKKEKEPSATPKPKSKIEYTPGLKKDLSAEMADSYDPNQVESVWYDWWVKEKFFEPKFTESGDISPKGKFVVAIPPPNVTGRLHIGHALGVSIQDSLSRWNRMKGLTVLLNIGSDHAGISTQSVVEKMLWKNEKLTRHDLGREEFVKRVWEWKEEYGTVISEQQKRLGGSYDWTREQFTLNDQLSKAVVETFIRLWDQGIIYRTRRLVNWCVYFKTALSNLEVENKELAGRTLLSVPGYDEKVEFGVLILFSYPVENSDEKITVATTRVETMLADVAVAVHPDDSRYKHLHGKYVIHPFNNKRIPIITDSEFVDPEFGTGAVKITPAHDFNDYELGKRHNLPFINLLNDDGTFNENASQWAGRRRFDVRKEILVELENKGLLVETRDNPMNVPICAKSSDIIEPLIKPQWYVKCETLAEPAIEAVRSGELKISPKVSEGDWFRWLGKIQDWCISRQLWWGHRIPAYFIHIEGEINDQEDGERWVCGRDLEEAQKKAELKFPNKKFTLEQDPDVLDTWFSSGLWPFSTLGWPDDTSDFAKLYPTTISETGWDILFFWIARMVMLGLRLTGKLPFTQVFCHAMIRDAHGRKMSKTLGNVIDPIDVIEGITLQELHDKLKIGNLDPRELKTATLGQKKDFPNGIPQCGADAMRFALCAYTSTGRDLNLNVLRIEGYRKFCNKIWNATRFALSNLGSNYIPAPTQTLTGNESIAELWILHKLNSAVTDLNRCLTEMNFMGATTAVYSFWLYELCDVYIEYAKYVSEEKARASAMNTLYTCLDQGLRMLHPFMPFITEELWQRLPRRPNDTTKSITIAEFPESRSELHSPESVDKFDYILSVIKSARALMVSYSITSKATIYVSTSSKEEHDNLNSEKAAITGMTKGCSSFSCLELNESIPSGCAVSVVSPTTRALLLVKGQIDIQKEVDRLEKKLSKIDELHQNLLGKINTSGYEKSREDIKEANQNKLKSYDDEKSALLEVIKSFKSLGI</sequence>
<dbReference type="InterPro" id="IPR014729">
    <property type="entry name" value="Rossmann-like_a/b/a_fold"/>
</dbReference>
<evidence type="ECO:0000256" key="6">
    <source>
        <dbReference type="ARBA" id="ARBA00022598"/>
    </source>
</evidence>
<dbReference type="Proteomes" id="UP000245699">
    <property type="component" value="Unassembled WGS sequence"/>
</dbReference>
<evidence type="ECO:0000256" key="4">
    <source>
        <dbReference type="ARBA" id="ARBA00013169"/>
    </source>
</evidence>
<keyword evidence="8 15" id="KW-0067">ATP-binding</keyword>
<dbReference type="InterPro" id="IPR033705">
    <property type="entry name" value="Anticodon_Ia_Val"/>
</dbReference>
<comment type="similarity">
    <text evidence="3 15">Belongs to the class-I aminoacyl-tRNA synthetase family.</text>
</comment>